<evidence type="ECO:0000313" key="3">
    <source>
        <dbReference type="Proteomes" id="UP001370490"/>
    </source>
</evidence>
<reference evidence="2 3" key="1">
    <citation type="submission" date="2023-12" db="EMBL/GenBank/DDBJ databases">
        <title>A high-quality genome assembly for Dillenia turbinata (Dilleniales).</title>
        <authorList>
            <person name="Chanderbali A."/>
        </authorList>
    </citation>
    <scope>NUCLEOTIDE SEQUENCE [LARGE SCALE GENOMIC DNA]</scope>
    <source>
        <strain evidence="2">LSX21</strain>
        <tissue evidence="2">Leaf</tissue>
    </source>
</reference>
<feature type="transmembrane region" description="Helical" evidence="1">
    <location>
        <begin position="150"/>
        <end position="175"/>
    </location>
</feature>
<accession>A0AAN8W2N8</accession>
<comment type="caution">
    <text evidence="2">The sequence shown here is derived from an EMBL/GenBank/DDBJ whole genome shotgun (WGS) entry which is preliminary data.</text>
</comment>
<keyword evidence="1" id="KW-0812">Transmembrane</keyword>
<proteinExistence type="predicted"/>
<gene>
    <name evidence="2" type="ORF">RJ641_026096</name>
</gene>
<dbReference type="Proteomes" id="UP001370490">
    <property type="component" value="Unassembled WGS sequence"/>
</dbReference>
<keyword evidence="3" id="KW-1185">Reference proteome</keyword>
<dbReference type="AlphaFoldDB" id="A0AAN8W2N8"/>
<keyword evidence="1" id="KW-0472">Membrane</keyword>
<keyword evidence="1" id="KW-1133">Transmembrane helix</keyword>
<name>A0AAN8W2N8_9MAGN</name>
<organism evidence="2 3">
    <name type="scientific">Dillenia turbinata</name>
    <dbReference type="NCBI Taxonomy" id="194707"/>
    <lineage>
        <taxon>Eukaryota</taxon>
        <taxon>Viridiplantae</taxon>
        <taxon>Streptophyta</taxon>
        <taxon>Embryophyta</taxon>
        <taxon>Tracheophyta</taxon>
        <taxon>Spermatophyta</taxon>
        <taxon>Magnoliopsida</taxon>
        <taxon>eudicotyledons</taxon>
        <taxon>Gunneridae</taxon>
        <taxon>Pentapetalae</taxon>
        <taxon>Dilleniales</taxon>
        <taxon>Dilleniaceae</taxon>
        <taxon>Dillenia</taxon>
    </lineage>
</organism>
<dbReference type="EMBL" id="JBAMMX010000003">
    <property type="protein sequence ID" value="KAK6944994.1"/>
    <property type="molecule type" value="Genomic_DNA"/>
</dbReference>
<sequence length="238" mass="26090">MLFFSPFTVSLLVSHVIIHHFPHQSFSTLKIIGHLVGQKGLTLPKLLSKTIIDIAICLHSLITFSLPGRAATAQAVSDSYSGISQSLSLSQGALQLLKQILTWVGSGEAPANKFLGIIHCTRAIWSFSCYSVNGARDTIFMRYMFKEVRIFGCPLFLGMLPSLVFAQIMVVGNLAKVNNLLKGKRSAALVTALSTKVVFRLIECLFELRMLTGMSLWECYIPVSMYSSDLVGTLGSII</sequence>
<feature type="non-terminal residue" evidence="2">
    <location>
        <position position="238"/>
    </location>
</feature>
<protein>
    <submittedName>
        <fullName evidence="2">Uncharacterized protein</fullName>
    </submittedName>
</protein>
<evidence type="ECO:0000256" key="1">
    <source>
        <dbReference type="SAM" id="Phobius"/>
    </source>
</evidence>
<evidence type="ECO:0000313" key="2">
    <source>
        <dbReference type="EMBL" id="KAK6944994.1"/>
    </source>
</evidence>